<evidence type="ECO:0000313" key="17">
    <source>
        <dbReference type="Proteomes" id="UP000193642"/>
    </source>
</evidence>
<feature type="transmembrane region" description="Helical" evidence="13">
    <location>
        <begin position="278"/>
        <end position="296"/>
    </location>
</feature>
<evidence type="ECO:0000256" key="10">
    <source>
        <dbReference type="ARBA" id="ARBA00024363"/>
    </source>
</evidence>
<comment type="similarity">
    <text evidence="10">Belongs to the ABC transporter superfamily. ABCB family. Heavy Metal importer (TC 3.A.1.210) subfamily.</text>
</comment>
<dbReference type="GO" id="GO:0006879">
    <property type="term" value="P:intracellular iron ion homeostasis"/>
    <property type="evidence" value="ECO:0007669"/>
    <property type="project" value="TreeGrafter"/>
</dbReference>
<dbReference type="Gene3D" id="3.40.50.300">
    <property type="entry name" value="P-loop containing nucleotide triphosphate hydrolases"/>
    <property type="match status" value="1"/>
</dbReference>
<evidence type="ECO:0000259" key="14">
    <source>
        <dbReference type="PROSITE" id="PS50893"/>
    </source>
</evidence>
<dbReference type="SUPFAM" id="SSF52540">
    <property type="entry name" value="P-loop containing nucleoside triphosphate hydrolases"/>
    <property type="match status" value="1"/>
</dbReference>
<reference evidence="16 17" key="1">
    <citation type="submission" date="2016-07" db="EMBL/GenBank/DDBJ databases">
        <title>Pervasive Adenine N6-methylation of Active Genes in Fungi.</title>
        <authorList>
            <consortium name="DOE Joint Genome Institute"/>
            <person name="Mondo S.J."/>
            <person name="Dannebaum R.O."/>
            <person name="Kuo R.C."/>
            <person name="Labutti K."/>
            <person name="Haridas S."/>
            <person name="Kuo A."/>
            <person name="Salamov A."/>
            <person name="Ahrendt S.R."/>
            <person name="Lipzen A."/>
            <person name="Sullivan W."/>
            <person name="Andreopoulos W.B."/>
            <person name="Clum A."/>
            <person name="Lindquist E."/>
            <person name="Daum C."/>
            <person name="Ramamoorthy G.K."/>
            <person name="Gryganskyi A."/>
            <person name="Culley D."/>
            <person name="Magnuson J.K."/>
            <person name="James T.Y."/>
            <person name="O'Malley M.A."/>
            <person name="Stajich J.E."/>
            <person name="Spatafora J.W."/>
            <person name="Visel A."/>
            <person name="Grigoriev I.V."/>
        </authorList>
    </citation>
    <scope>NUCLEOTIDE SEQUENCE [LARGE SCALE GENOMIC DNA]</scope>
    <source>
        <strain evidence="16 17">JEL800</strain>
    </source>
</reference>
<comment type="caution">
    <text evidence="16">The sequence shown here is derived from an EMBL/GenBank/DDBJ whole genome shotgun (WGS) entry which is preliminary data.</text>
</comment>
<keyword evidence="17" id="KW-1185">Reference proteome</keyword>
<dbReference type="InterPro" id="IPR003593">
    <property type="entry name" value="AAA+_ATPase"/>
</dbReference>
<dbReference type="OrthoDB" id="6500128at2759"/>
<keyword evidence="4 13" id="KW-0812">Transmembrane</keyword>
<dbReference type="Pfam" id="PF00664">
    <property type="entry name" value="ABC_membrane"/>
    <property type="match status" value="1"/>
</dbReference>
<evidence type="ECO:0000256" key="12">
    <source>
        <dbReference type="ARBA" id="ARBA00040792"/>
    </source>
</evidence>
<evidence type="ECO:0000256" key="9">
    <source>
        <dbReference type="ARBA" id="ARBA00023136"/>
    </source>
</evidence>
<dbReference type="PANTHER" id="PTHR24221">
    <property type="entry name" value="ATP-BINDING CASSETTE SUB-FAMILY B"/>
    <property type="match status" value="1"/>
</dbReference>
<organism evidence="16 17">
    <name type="scientific">Rhizoclosmatium globosum</name>
    <dbReference type="NCBI Taxonomy" id="329046"/>
    <lineage>
        <taxon>Eukaryota</taxon>
        <taxon>Fungi</taxon>
        <taxon>Fungi incertae sedis</taxon>
        <taxon>Chytridiomycota</taxon>
        <taxon>Chytridiomycota incertae sedis</taxon>
        <taxon>Chytridiomycetes</taxon>
        <taxon>Chytridiales</taxon>
        <taxon>Chytriomycetaceae</taxon>
        <taxon>Rhizoclosmatium</taxon>
    </lineage>
</organism>
<dbReference type="Proteomes" id="UP000193642">
    <property type="component" value="Unassembled WGS sequence"/>
</dbReference>
<evidence type="ECO:0000256" key="8">
    <source>
        <dbReference type="ARBA" id="ARBA00022989"/>
    </source>
</evidence>
<dbReference type="Pfam" id="PF00005">
    <property type="entry name" value="ABC_tran"/>
    <property type="match status" value="1"/>
</dbReference>
<evidence type="ECO:0000256" key="11">
    <source>
        <dbReference type="ARBA" id="ARBA00039906"/>
    </source>
</evidence>
<keyword evidence="9 13" id="KW-0472">Membrane</keyword>
<dbReference type="CDD" id="cd18582">
    <property type="entry name" value="ABC_6TM_ATM1_ABCB7"/>
    <property type="match status" value="1"/>
</dbReference>
<feature type="transmembrane region" description="Helical" evidence="13">
    <location>
        <begin position="37"/>
        <end position="58"/>
    </location>
</feature>
<keyword evidence="3" id="KW-0813">Transport</keyword>
<comment type="subunit">
    <text evidence="2">Homodimer.</text>
</comment>
<dbReference type="EMBL" id="MCGO01000008">
    <property type="protein sequence ID" value="ORY49872.1"/>
    <property type="molecule type" value="Genomic_DNA"/>
</dbReference>
<feature type="transmembrane region" description="Helical" evidence="13">
    <location>
        <begin position="158"/>
        <end position="182"/>
    </location>
</feature>
<evidence type="ECO:0000313" key="16">
    <source>
        <dbReference type="EMBL" id="ORY49872.1"/>
    </source>
</evidence>
<keyword evidence="6" id="KW-0067">ATP-binding</keyword>
<keyword evidence="5" id="KW-0547">Nucleotide-binding</keyword>
<feature type="transmembrane region" description="Helical" evidence="13">
    <location>
        <begin position="188"/>
        <end position="207"/>
    </location>
</feature>
<feature type="domain" description="ABC transporter" evidence="14">
    <location>
        <begin position="370"/>
        <end position="614"/>
    </location>
</feature>
<dbReference type="PROSITE" id="PS50893">
    <property type="entry name" value="ABC_TRANSPORTER_2"/>
    <property type="match status" value="1"/>
</dbReference>
<keyword evidence="8 13" id="KW-1133">Transmembrane helix</keyword>
<dbReference type="GO" id="GO:0005524">
    <property type="term" value="F:ATP binding"/>
    <property type="evidence" value="ECO:0007669"/>
    <property type="project" value="UniProtKB-KW"/>
</dbReference>
<dbReference type="SMART" id="SM00382">
    <property type="entry name" value="AAA"/>
    <property type="match status" value="1"/>
</dbReference>
<dbReference type="STRING" id="329046.A0A1Y2CS86"/>
<dbReference type="GO" id="GO:0005743">
    <property type="term" value="C:mitochondrial inner membrane"/>
    <property type="evidence" value="ECO:0007669"/>
    <property type="project" value="UniProtKB-SubCell"/>
</dbReference>
<dbReference type="PANTHER" id="PTHR24221:SF402">
    <property type="entry name" value="IRON-SULFUR CLUSTERS TRANSPORTER ABCB7, MITOCHONDRIAL"/>
    <property type="match status" value="1"/>
</dbReference>
<dbReference type="InterPro" id="IPR011527">
    <property type="entry name" value="ABC1_TM_dom"/>
</dbReference>
<evidence type="ECO:0000256" key="7">
    <source>
        <dbReference type="ARBA" id="ARBA00022967"/>
    </source>
</evidence>
<evidence type="ECO:0000256" key="2">
    <source>
        <dbReference type="ARBA" id="ARBA00011738"/>
    </source>
</evidence>
<evidence type="ECO:0000256" key="6">
    <source>
        <dbReference type="ARBA" id="ARBA00022840"/>
    </source>
</evidence>
<feature type="domain" description="ABC transmembrane type-1" evidence="15">
    <location>
        <begin position="38"/>
        <end position="331"/>
    </location>
</feature>
<dbReference type="InterPro" id="IPR027417">
    <property type="entry name" value="P-loop_NTPase"/>
</dbReference>
<feature type="transmembrane region" description="Helical" evidence="13">
    <location>
        <begin position="308"/>
        <end position="326"/>
    </location>
</feature>
<evidence type="ECO:0000256" key="1">
    <source>
        <dbReference type="ARBA" id="ARBA00004448"/>
    </source>
</evidence>
<dbReference type="InterPro" id="IPR003439">
    <property type="entry name" value="ABC_transporter-like_ATP-bd"/>
</dbReference>
<dbReference type="GO" id="GO:0016887">
    <property type="term" value="F:ATP hydrolysis activity"/>
    <property type="evidence" value="ECO:0007669"/>
    <property type="project" value="EnsemblFungi"/>
</dbReference>
<dbReference type="InterPro" id="IPR039421">
    <property type="entry name" value="Type_1_exporter"/>
</dbReference>
<name>A0A1Y2CS86_9FUNG</name>
<keyword evidence="7" id="KW-1278">Translocase</keyword>
<protein>
    <recommendedName>
        <fullName evidence="11">Iron-sulfur clusters transporter ATM1, mitochondrial</fullName>
    </recommendedName>
    <alternativeName>
        <fullName evidence="12">Iron-sulfur clusters transporter atm1, mitochondrial</fullName>
    </alternativeName>
</protein>
<dbReference type="GO" id="GO:0140359">
    <property type="term" value="F:ABC-type transporter activity"/>
    <property type="evidence" value="ECO:0007669"/>
    <property type="project" value="InterPro"/>
</dbReference>
<evidence type="ECO:0000256" key="4">
    <source>
        <dbReference type="ARBA" id="ARBA00022692"/>
    </source>
</evidence>
<accession>A0A1Y2CS86</accession>
<dbReference type="SUPFAM" id="SSF90123">
    <property type="entry name" value="ABC transporter transmembrane region"/>
    <property type="match status" value="1"/>
</dbReference>
<evidence type="ECO:0000259" key="15">
    <source>
        <dbReference type="PROSITE" id="PS50929"/>
    </source>
</evidence>
<dbReference type="GO" id="GO:1990542">
    <property type="term" value="P:mitochondrial transmembrane transport"/>
    <property type="evidence" value="ECO:0007669"/>
    <property type="project" value="EnsemblFungi"/>
</dbReference>
<dbReference type="PROSITE" id="PS50929">
    <property type="entry name" value="ABC_TM1F"/>
    <property type="match status" value="1"/>
</dbReference>
<evidence type="ECO:0000256" key="5">
    <source>
        <dbReference type="ARBA" id="ARBA00022741"/>
    </source>
</evidence>
<proteinExistence type="inferred from homology"/>
<dbReference type="FunFam" id="1.20.1560.10:FF:000004">
    <property type="entry name" value="ATP-binding cassette sub-family B member 7"/>
    <property type="match status" value="1"/>
</dbReference>
<evidence type="ECO:0000256" key="13">
    <source>
        <dbReference type="SAM" id="Phobius"/>
    </source>
</evidence>
<comment type="subcellular location">
    <subcellularLocation>
        <location evidence="1">Mitochondrion inner membrane</location>
        <topology evidence="1">Multi-pass membrane protein</topology>
    </subcellularLocation>
</comment>
<dbReference type="InterPro" id="IPR036640">
    <property type="entry name" value="ABC1_TM_sf"/>
</dbReference>
<dbReference type="GO" id="GO:0016226">
    <property type="term" value="P:iron-sulfur cluster assembly"/>
    <property type="evidence" value="ECO:0007669"/>
    <property type="project" value="EnsemblFungi"/>
</dbReference>
<dbReference type="GO" id="GO:0140466">
    <property type="term" value="P:iron-sulfur cluster export from the mitochondrion"/>
    <property type="evidence" value="ECO:0007669"/>
    <property type="project" value="EnsemblFungi"/>
</dbReference>
<dbReference type="AlphaFoldDB" id="A0A1Y2CS86"/>
<gene>
    <name evidence="16" type="ORF">BCR33DRAFT_713480</name>
</gene>
<evidence type="ECO:0000256" key="3">
    <source>
        <dbReference type="ARBA" id="ARBA00022448"/>
    </source>
</evidence>
<feature type="transmembrane region" description="Helical" evidence="13">
    <location>
        <begin position="78"/>
        <end position="98"/>
    </location>
</feature>
<dbReference type="Gene3D" id="1.20.1560.10">
    <property type="entry name" value="ABC transporter type 1, transmembrane domain"/>
    <property type="match status" value="1"/>
</dbReference>
<sequence length="619" mass="67119">MANRTAKEGTLASDVSILRELTGFLWPKGQIGIKARVVIAVSLLVSGKLLNVYVPIFFKQVIDALNMVPAVTSMSDPATVATICGAALIGYGGARLAATLFGELRNAVFGLVAQRAVRDAAREIFGHLHRLDLSFHLEKQTGGLVRALDRGTKGITQVLSSVVFHIFPTFLEIGLVCGILGYQFGSGFVGVTVGTVVIYSAFTFLTTSWRTKFRQRMNAADNQAATTATDSLLNFETVKHFNNEKLELKQYDNALAKYEAAALKTSSSLAFLNAGQNAIISVGLTAMMWMAAQGVLDHTMSVGDLVMVNGLLFQISVPLNFLGTVYRETKQSLLDMDAMFRLQRVPTKIYDAPNAKPLRLLAPENPNAGIVLENVEFSYDGQRKILDGVSLRIPSGTTCALVGPSGCGKSTVLKMLFRFMDPTVGSISIDGQDIKGVELDSLRGAIGVCPQDSALFNQTLRHNIKYGRADATDAEVEEATRLALLSDSIQYRFSNGLDTMVGERGMMISGGGLTLDYCQNPPIVLFDEATSALDQTTETNLQFSIDAFLNSPPLPTTNSEAPLTKKTGVFIAHRLATIAECDQIIVMKEGKVVERGSHGELLAMNGMYKEMWDAQQNRQ</sequence>